<gene>
    <name evidence="1" type="ORF">G1H11_16055</name>
</gene>
<dbReference type="RefSeq" id="WP_163819599.1">
    <property type="nucleotide sequence ID" value="NZ_JAAGOB010000008.1"/>
</dbReference>
<comment type="caution">
    <text evidence="1">The sequence shown here is derived from an EMBL/GenBank/DDBJ whole genome shotgun (WGS) entry which is preliminary data.</text>
</comment>
<protein>
    <submittedName>
        <fullName evidence="1">Uncharacterized protein</fullName>
    </submittedName>
</protein>
<dbReference type="Proteomes" id="UP000469185">
    <property type="component" value="Unassembled WGS sequence"/>
</dbReference>
<dbReference type="EMBL" id="JAAGOB010000008">
    <property type="protein sequence ID" value="NED96822.1"/>
    <property type="molecule type" value="Genomic_DNA"/>
</dbReference>
<reference evidence="1 2" key="1">
    <citation type="submission" date="2020-02" db="EMBL/GenBank/DDBJ databases">
        <authorList>
            <person name="Li X.-J."/>
            <person name="Feng X.-M."/>
        </authorList>
    </citation>
    <scope>NUCLEOTIDE SEQUENCE [LARGE SCALE GENOMIC DNA]</scope>
    <source>
        <strain evidence="1 2">CGMCC 4.7225</strain>
    </source>
</reference>
<proteinExistence type="predicted"/>
<dbReference type="AlphaFoldDB" id="A0A6N9YPB9"/>
<name>A0A6N9YPB9_9ACTN</name>
<sequence>MFDPGAHVFVDEGKSKGYVLAATSTQPTSLAAARAAMRRLLLPGQDRLHFAKESDPRRRSILSAMAELDVSVILYVSPAKSHKVGRERCLQALLDDVLKH</sequence>
<organism evidence="1 2">
    <name type="scientific">Phytoactinopolyspora alkaliphila</name>
    <dbReference type="NCBI Taxonomy" id="1783498"/>
    <lineage>
        <taxon>Bacteria</taxon>
        <taxon>Bacillati</taxon>
        <taxon>Actinomycetota</taxon>
        <taxon>Actinomycetes</taxon>
        <taxon>Jiangellales</taxon>
        <taxon>Jiangellaceae</taxon>
        <taxon>Phytoactinopolyspora</taxon>
    </lineage>
</organism>
<evidence type="ECO:0000313" key="1">
    <source>
        <dbReference type="EMBL" id="NED96822.1"/>
    </source>
</evidence>
<keyword evidence="2" id="KW-1185">Reference proteome</keyword>
<accession>A0A6N9YPB9</accession>
<evidence type="ECO:0000313" key="2">
    <source>
        <dbReference type="Proteomes" id="UP000469185"/>
    </source>
</evidence>